<evidence type="ECO:0000313" key="2">
    <source>
        <dbReference type="Proteomes" id="UP000037660"/>
    </source>
</evidence>
<dbReference type="STRING" id="1547922.ISF6_4424"/>
<sequence>MTRAADGRRRPVFGPLIAASAAGRALKILRNAPMGVLLREGPQRLDRRSTDGRRRR</sequence>
<reference evidence="2" key="1">
    <citation type="submission" date="2015-07" db="EMBL/GenBank/DDBJ databases">
        <title>Discovery of a poly(ethylene terephthalate assimilation.</title>
        <authorList>
            <person name="Yoshida S."/>
            <person name="Hiraga K."/>
            <person name="Takehana T."/>
            <person name="Taniguchi I."/>
            <person name="Yamaji H."/>
            <person name="Maeda Y."/>
            <person name="Toyohara K."/>
            <person name="Miyamoto K."/>
            <person name="Kimura Y."/>
            <person name="Oda K."/>
        </authorList>
    </citation>
    <scope>NUCLEOTIDE SEQUENCE [LARGE SCALE GENOMIC DNA]</scope>
    <source>
        <strain evidence="2">NBRC 110686 / TISTR 2288 / 201-F6</strain>
    </source>
</reference>
<dbReference type="AlphaFoldDB" id="A0A0K8P7Q6"/>
<organism evidence="1 2">
    <name type="scientific">Piscinibacter sakaiensis</name>
    <name type="common">Ideonella sakaiensis</name>
    <dbReference type="NCBI Taxonomy" id="1547922"/>
    <lineage>
        <taxon>Bacteria</taxon>
        <taxon>Pseudomonadati</taxon>
        <taxon>Pseudomonadota</taxon>
        <taxon>Betaproteobacteria</taxon>
        <taxon>Burkholderiales</taxon>
        <taxon>Sphaerotilaceae</taxon>
        <taxon>Piscinibacter</taxon>
    </lineage>
</organism>
<gene>
    <name evidence="1" type="ORF">ISF6_4424</name>
</gene>
<protein>
    <submittedName>
        <fullName evidence="1">Uncharacterized protein</fullName>
    </submittedName>
</protein>
<dbReference type="Proteomes" id="UP000037660">
    <property type="component" value="Unassembled WGS sequence"/>
</dbReference>
<reference evidence="1 2" key="2">
    <citation type="journal article" date="2016" name="Science">
        <title>A bacterium that degrades and assimilates poly(ethylene terephthalate).</title>
        <authorList>
            <person name="Yoshida S."/>
            <person name="Hiraga K."/>
            <person name="Takehana T."/>
            <person name="Taniguchi I."/>
            <person name="Yamaji H."/>
            <person name="Maeda Y."/>
            <person name="Toyohara K."/>
            <person name="Miyamoto K."/>
            <person name="Kimura Y."/>
            <person name="Oda K."/>
        </authorList>
    </citation>
    <scope>NUCLEOTIDE SEQUENCE [LARGE SCALE GENOMIC DNA]</scope>
    <source>
        <strain evidence="2">NBRC 110686 / TISTR 2288 / 201-F6</strain>
    </source>
</reference>
<accession>A0A0K8P7Q6</accession>
<keyword evidence="2" id="KW-1185">Reference proteome</keyword>
<comment type="caution">
    <text evidence="1">The sequence shown here is derived from an EMBL/GenBank/DDBJ whole genome shotgun (WGS) entry which is preliminary data.</text>
</comment>
<dbReference type="EMBL" id="BBYR01000069">
    <property type="protein sequence ID" value="GAP38230.1"/>
    <property type="molecule type" value="Genomic_DNA"/>
</dbReference>
<proteinExistence type="predicted"/>
<evidence type="ECO:0000313" key="1">
    <source>
        <dbReference type="EMBL" id="GAP38230.1"/>
    </source>
</evidence>
<name>A0A0K8P7Q6_PISS1</name>